<evidence type="ECO:0000313" key="1">
    <source>
        <dbReference type="EMBL" id="AAL03603.1"/>
    </source>
</evidence>
<dbReference type="GeneID" id="69247951"/>
<accession>Q92GQ7</accession>
<dbReference type="HOGENOM" id="CLU_180808_0_0_5"/>
<keyword evidence="1" id="KW-0808">Transferase</keyword>
<organism evidence="1 2">
    <name type="scientific">Rickettsia conorii (strain ATCC VR-613 / Malish 7)</name>
    <dbReference type="NCBI Taxonomy" id="272944"/>
    <lineage>
        <taxon>Bacteria</taxon>
        <taxon>Pseudomonadati</taxon>
        <taxon>Pseudomonadota</taxon>
        <taxon>Alphaproteobacteria</taxon>
        <taxon>Rickettsiales</taxon>
        <taxon>Rickettsiaceae</taxon>
        <taxon>Rickettsieae</taxon>
        <taxon>Rickettsia</taxon>
        <taxon>spotted fever group</taxon>
    </lineage>
</organism>
<dbReference type="AlphaFoldDB" id="Q92GQ7"/>
<dbReference type="EMBL" id="AE006914">
    <property type="protein sequence ID" value="AAL03603.1"/>
    <property type="molecule type" value="Genomic_DNA"/>
</dbReference>
<reference evidence="1 2" key="1">
    <citation type="journal article" date="2001" name="Science">
        <title>Mechanisms of evolution in Rickettsia conorii and R. prowazekii.</title>
        <authorList>
            <person name="Ogata H."/>
            <person name="Audic S."/>
            <person name="Renesto-Audiffren P."/>
            <person name="Fournier P.-E."/>
            <person name="Barbe V."/>
            <person name="Samson D."/>
            <person name="Roux V."/>
            <person name="Cossart P."/>
            <person name="Weissenbach J."/>
            <person name="Claverie J.-M."/>
            <person name="Raoult D."/>
        </authorList>
    </citation>
    <scope>NUCLEOTIDE SEQUENCE [LARGE SCALE GENOMIC DNA]</scope>
    <source>
        <strain evidence="2">ATCC VR-613 / Malish 7</strain>
    </source>
</reference>
<dbReference type="RefSeq" id="WP_010977643.1">
    <property type="nucleotide sequence ID" value="NC_003103.1"/>
</dbReference>
<evidence type="ECO:0000313" key="2">
    <source>
        <dbReference type="Proteomes" id="UP000000816"/>
    </source>
</evidence>
<keyword evidence="1" id="KW-0012">Acyltransferase</keyword>
<protein>
    <submittedName>
        <fullName evidence="1">Uncharacterized protein</fullName>
    </submittedName>
</protein>
<gene>
    <name evidence="1" type="ordered locus">RC1065</name>
</gene>
<dbReference type="PIR" id="A97833">
    <property type="entry name" value="A97833"/>
</dbReference>
<name>Q92GQ7_RICCN</name>
<dbReference type="GO" id="GO:0016746">
    <property type="term" value="F:acyltransferase activity"/>
    <property type="evidence" value="ECO:0007669"/>
    <property type="project" value="UniProtKB-KW"/>
</dbReference>
<dbReference type="KEGG" id="rco:RC1065"/>
<dbReference type="Proteomes" id="UP000000816">
    <property type="component" value="Chromosome"/>
</dbReference>
<proteinExistence type="predicted"/>
<sequence length="100" mass="11611">MAWSHGRLINIPLIFIKIAAKLEDCLKIGPLNSTAYNMLLQPNIADKKDFIDFTSIIPRNLQQGFATKPLTVQSIWHARLYFCLRTILDNDKNYFKHFCL</sequence>